<dbReference type="Gene3D" id="3.40.30.10">
    <property type="entry name" value="Glutaredoxin"/>
    <property type="match status" value="1"/>
</dbReference>
<accession>A0A1Y2PFX5</accession>
<comment type="caution">
    <text evidence="5">The sequence shown here is derived from an EMBL/GenBank/DDBJ whole genome shotgun (WGS) entry which is preliminary data.</text>
</comment>
<dbReference type="AlphaFoldDB" id="A0A1Y2PFX5"/>
<name>A0A1Y2PFX5_9FLAO</name>
<dbReference type="GO" id="GO:0030313">
    <property type="term" value="C:cell envelope"/>
    <property type="evidence" value="ECO:0007669"/>
    <property type="project" value="UniProtKB-SubCell"/>
</dbReference>
<evidence type="ECO:0000259" key="4">
    <source>
        <dbReference type="PROSITE" id="PS51352"/>
    </source>
</evidence>
<comment type="subcellular location">
    <subcellularLocation>
        <location evidence="1">Cell envelope</location>
    </subcellularLocation>
</comment>
<dbReference type="PROSITE" id="PS51352">
    <property type="entry name" value="THIOREDOXIN_2"/>
    <property type="match status" value="1"/>
</dbReference>
<evidence type="ECO:0000256" key="3">
    <source>
        <dbReference type="ARBA" id="ARBA00023284"/>
    </source>
</evidence>
<keyword evidence="2" id="KW-0201">Cytochrome c-type biogenesis</keyword>
<dbReference type="SUPFAM" id="SSF52833">
    <property type="entry name" value="Thioredoxin-like"/>
    <property type="match status" value="1"/>
</dbReference>
<dbReference type="PANTHER" id="PTHR42852">
    <property type="entry name" value="THIOL:DISULFIDE INTERCHANGE PROTEIN DSBE"/>
    <property type="match status" value="1"/>
</dbReference>
<organism evidence="5 6">
    <name type="scientific">Tenacibaculum holothuriorum</name>
    <dbReference type="NCBI Taxonomy" id="1635173"/>
    <lineage>
        <taxon>Bacteria</taxon>
        <taxon>Pseudomonadati</taxon>
        <taxon>Bacteroidota</taxon>
        <taxon>Flavobacteriia</taxon>
        <taxon>Flavobacteriales</taxon>
        <taxon>Flavobacteriaceae</taxon>
        <taxon>Tenacibaculum</taxon>
    </lineage>
</organism>
<dbReference type="InParanoid" id="A0A1Y2PFX5"/>
<dbReference type="InterPro" id="IPR017937">
    <property type="entry name" value="Thioredoxin_CS"/>
</dbReference>
<dbReference type="InterPro" id="IPR036249">
    <property type="entry name" value="Thioredoxin-like_sf"/>
</dbReference>
<dbReference type="OrthoDB" id="9815205at2"/>
<evidence type="ECO:0000313" key="5">
    <source>
        <dbReference type="EMBL" id="OSY89384.1"/>
    </source>
</evidence>
<dbReference type="STRING" id="1635173.WH52_01735"/>
<dbReference type="RefSeq" id="WP_086029195.1">
    <property type="nucleotide sequence ID" value="NZ_LAPZ01000001.1"/>
</dbReference>
<feature type="domain" description="Thioredoxin" evidence="4">
    <location>
        <begin position="37"/>
        <end position="182"/>
    </location>
</feature>
<protein>
    <submittedName>
        <fullName evidence="5">Thiol-disulfide oxidoreductase</fullName>
    </submittedName>
</protein>
<dbReference type="CDD" id="cd02966">
    <property type="entry name" value="TlpA_like_family"/>
    <property type="match status" value="1"/>
</dbReference>
<keyword evidence="6" id="KW-1185">Reference proteome</keyword>
<evidence type="ECO:0000313" key="6">
    <source>
        <dbReference type="Proteomes" id="UP000194221"/>
    </source>
</evidence>
<dbReference type="PANTHER" id="PTHR42852:SF13">
    <property type="entry name" value="PROTEIN DIPZ"/>
    <property type="match status" value="1"/>
</dbReference>
<reference evidence="5 6" key="1">
    <citation type="submission" date="2015-03" db="EMBL/GenBank/DDBJ databases">
        <title>Genome sequence of Tenacibaculum sp. S2-2, isolated from intestinal microbiota of sea cucumber, Apostichopus japonicas.</title>
        <authorList>
            <person name="Shao Z."/>
            <person name="Wang L."/>
            <person name="Li X."/>
        </authorList>
    </citation>
    <scope>NUCLEOTIDE SEQUENCE [LARGE SCALE GENOMIC DNA]</scope>
    <source>
        <strain evidence="5 6">S2-2</strain>
    </source>
</reference>
<keyword evidence="3" id="KW-0676">Redox-active center</keyword>
<dbReference type="GO" id="GO:0017004">
    <property type="term" value="P:cytochrome complex assembly"/>
    <property type="evidence" value="ECO:0007669"/>
    <property type="project" value="UniProtKB-KW"/>
</dbReference>
<dbReference type="Proteomes" id="UP000194221">
    <property type="component" value="Unassembled WGS sequence"/>
</dbReference>
<proteinExistence type="predicted"/>
<dbReference type="InterPro" id="IPR013766">
    <property type="entry name" value="Thioredoxin_domain"/>
</dbReference>
<dbReference type="InterPro" id="IPR050553">
    <property type="entry name" value="Thioredoxin_ResA/DsbE_sf"/>
</dbReference>
<dbReference type="InterPro" id="IPR013740">
    <property type="entry name" value="Redoxin"/>
</dbReference>
<evidence type="ECO:0000256" key="2">
    <source>
        <dbReference type="ARBA" id="ARBA00022748"/>
    </source>
</evidence>
<gene>
    <name evidence="5" type="ORF">WH52_01735</name>
</gene>
<evidence type="ECO:0000256" key="1">
    <source>
        <dbReference type="ARBA" id="ARBA00004196"/>
    </source>
</evidence>
<dbReference type="GO" id="GO:0016491">
    <property type="term" value="F:oxidoreductase activity"/>
    <property type="evidence" value="ECO:0007669"/>
    <property type="project" value="InterPro"/>
</dbReference>
<dbReference type="FunCoup" id="A0A1Y2PFX5">
    <property type="interactions" value="197"/>
</dbReference>
<dbReference type="EMBL" id="LAPZ01000001">
    <property type="protein sequence ID" value="OSY89384.1"/>
    <property type="molecule type" value="Genomic_DNA"/>
</dbReference>
<dbReference type="Pfam" id="PF08534">
    <property type="entry name" value="Redoxin"/>
    <property type="match status" value="1"/>
</dbReference>
<sequence length="188" mass="21792">MKLSKRQISNLIFLIIIGLLIYPPTKIQFIRLISFAPSIIEKNKQQKLNNYNWSLEGLNTTEAVNFNELKNKVVFVNFWATWCPPCVAEMPSIKKLHKDYKDKVVFIFVSNEKWPVINKFYRENEYDFPTYNNLSNPPKELSSSSIPATFIINKEGSIVMSKKGAANWNSDKVRVLLDSSLKEEVRVN</sequence>
<dbReference type="PROSITE" id="PS00194">
    <property type="entry name" value="THIOREDOXIN_1"/>
    <property type="match status" value="1"/>
</dbReference>